<dbReference type="GO" id="GO:0006729">
    <property type="term" value="P:tetrahydrobiopterin biosynthetic process"/>
    <property type="evidence" value="ECO:0007669"/>
    <property type="project" value="InterPro"/>
</dbReference>
<dbReference type="GO" id="GO:0008124">
    <property type="term" value="F:4-alpha-hydroxytetrahydrobiopterin dehydratase activity"/>
    <property type="evidence" value="ECO:0007669"/>
    <property type="project" value="InterPro"/>
</dbReference>
<evidence type="ECO:0000256" key="1">
    <source>
        <dbReference type="ARBA" id="ARBA00030497"/>
    </source>
</evidence>
<dbReference type="OrthoDB" id="277398at2759"/>
<sequence length="353" mass="41622">MLYQDDAGTQSILFKYQLFLVINAAYKQYYQLLNRMSFNQRWFSYLLYSTSVYLIQKYQFLLIQVLPHLYYHISIDIDPSSTLNFRQGIELGRFLNNCDFQCIRENDHYFYKQLQCLTLTYNLRILQDHYDYCCYYYDRSYQIARIIIKKYITDHHIAFEKIMVRINKGLISDSENFNMYRYISELGFRTPAIINSLKIFIRDFKDVPSVSVTKLNSEQIYSALEIHSLPWQPSSDSSKLVKEFKFNSFKETFAFMGSISTIADEMHHYPKWIQKDNVVTVEITTPECSGVSVKDILLAYSMEQLANEVSSTQIATVCDGPKVIDTQILQNWNSNFSKTEEMLQSFQKTTAQL</sequence>
<dbReference type="InterPro" id="IPR001533">
    <property type="entry name" value="Pterin_deHydtase"/>
</dbReference>
<reference evidence="2" key="1">
    <citation type="submission" date="2021-01" db="EMBL/GenBank/DDBJ databases">
        <authorList>
            <consortium name="Genoscope - CEA"/>
            <person name="William W."/>
        </authorList>
    </citation>
    <scope>NUCLEOTIDE SEQUENCE</scope>
</reference>
<organism evidence="2 3">
    <name type="scientific">Paramecium octaurelia</name>
    <dbReference type="NCBI Taxonomy" id="43137"/>
    <lineage>
        <taxon>Eukaryota</taxon>
        <taxon>Sar</taxon>
        <taxon>Alveolata</taxon>
        <taxon>Ciliophora</taxon>
        <taxon>Intramacronucleata</taxon>
        <taxon>Oligohymenophorea</taxon>
        <taxon>Peniculida</taxon>
        <taxon>Parameciidae</taxon>
        <taxon>Paramecium</taxon>
    </lineage>
</organism>
<dbReference type="Pfam" id="PF01329">
    <property type="entry name" value="Pterin_4a"/>
    <property type="match status" value="1"/>
</dbReference>
<protein>
    <recommendedName>
        <fullName evidence="1">4-alpha-hydroxy-tetrahydropterin dehydratase</fullName>
    </recommendedName>
</protein>
<dbReference type="AlphaFoldDB" id="A0A8S1W1Y1"/>
<proteinExistence type="predicted"/>
<evidence type="ECO:0000313" key="3">
    <source>
        <dbReference type="Proteomes" id="UP000683925"/>
    </source>
</evidence>
<keyword evidence="3" id="KW-1185">Reference proteome</keyword>
<gene>
    <name evidence="2" type="ORF">POCTA_138.1.T0780205</name>
</gene>
<name>A0A8S1W1Y1_PAROT</name>
<dbReference type="EMBL" id="CAJJDP010000077">
    <property type="protein sequence ID" value="CAD8182272.1"/>
    <property type="molecule type" value="Genomic_DNA"/>
</dbReference>
<comment type="caution">
    <text evidence="2">The sequence shown here is derived from an EMBL/GenBank/DDBJ whole genome shotgun (WGS) entry which is preliminary data.</text>
</comment>
<dbReference type="PANTHER" id="PTHR12599">
    <property type="entry name" value="PTERIN-4-ALPHA-CARBINOLAMINE DEHYDRATASE"/>
    <property type="match status" value="1"/>
</dbReference>
<dbReference type="Proteomes" id="UP000683925">
    <property type="component" value="Unassembled WGS sequence"/>
</dbReference>
<accession>A0A8S1W1Y1</accession>
<dbReference type="PANTHER" id="PTHR12599:SF0">
    <property type="entry name" value="PTERIN-4-ALPHA-CARBINOLAMINE DEHYDRATASE"/>
    <property type="match status" value="1"/>
</dbReference>
<evidence type="ECO:0000313" key="2">
    <source>
        <dbReference type="EMBL" id="CAD8182272.1"/>
    </source>
</evidence>